<dbReference type="Proteomes" id="UP000005632">
    <property type="component" value="Chromosome"/>
</dbReference>
<evidence type="ECO:0000259" key="1">
    <source>
        <dbReference type="Pfam" id="PF18657"/>
    </source>
</evidence>
<dbReference type="RefSeq" id="WP_014268763.1">
    <property type="nucleotide sequence ID" value="NC_016633.1"/>
</dbReference>
<accession>G8QT09</accession>
<dbReference type="Pfam" id="PF18676">
    <property type="entry name" value="MBG_2"/>
    <property type="match status" value="1"/>
</dbReference>
<dbReference type="InterPro" id="IPR041286">
    <property type="entry name" value="MBG_2"/>
</dbReference>
<reference evidence="3 4" key="1">
    <citation type="submission" date="2011-11" db="EMBL/GenBank/DDBJ databases">
        <title>Complete sequence of Spirochaeta sp. grapes.</title>
        <authorList>
            <consortium name="US DOE Joint Genome Institute"/>
            <person name="Lucas S."/>
            <person name="Han J."/>
            <person name="Lapidus A."/>
            <person name="Cheng J.-F."/>
            <person name="Goodwin L."/>
            <person name="Pitluck S."/>
            <person name="Peters L."/>
            <person name="Ovchinnikova G."/>
            <person name="Munk A.C."/>
            <person name="Detter J.C."/>
            <person name="Han C."/>
            <person name="Tapia R."/>
            <person name="Land M."/>
            <person name="Hauser L."/>
            <person name="Kyrpides N."/>
            <person name="Ivanova N."/>
            <person name="Pagani I."/>
            <person name="Ritalahtilisa K."/>
            <person name="Loeffler F."/>
            <person name="Woyke T."/>
        </authorList>
    </citation>
    <scope>NUCLEOTIDE SEQUENCE [LARGE SCALE GENOMIC DNA]</scope>
    <source>
        <strain evidence="4">ATCC BAA-1885 / DSM 22778 / Grapes</strain>
    </source>
</reference>
<feature type="domain" description="YDG" evidence="1">
    <location>
        <begin position="857"/>
        <end position="933"/>
    </location>
</feature>
<protein>
    <recommendedName>
        <fullName evidence="5">Ig-like domain-containing protein</fullName>
    </recommendedName>
</protein>
<feature type="domain" description="YDG" evidence="1">
    <location>
        <begin position="375"/>
        <end position="451"/>
    </location>
</feature>
<evidence type="ECO:0000259" key="2">
    <source>
        <dbReference type="Pfam" id="PF18676"/>
    </source>
</evidence>
<dbReference type="STRING" id="158190.SpiGrapes_0050"/>
<feature type="domain" description="YDG" evidence="1">
    <location>
        <begin position="288"/>
        <end position="361"/>
    </location>
</feature>
<feature type="domain" description="MBG" evidence="2">
    <location>
        <begin position="776"/>
        <end position="854"/>
    </location>
</feature>
<dbReference type="KEGG" id="sgp:SpiGrapes_0050"/>
<dbReference type="HOGENOM" id="CLU_251617_0_0_12"/>
<evidence type="ECO:0008006" key="5">
    <source>
        <dbReference type="Google" id="ProtNLM"/>
    </source>
</evidence>
<proteinExistence type="predicted"/>
<feature type="domain" description="YDG" evidence="1">
    <location>
        <begin position="941"/>
        <end position="1017"/>
    </location>
</feature>
<dbReference type="EMBL" id="CP003155">
    <property type="protein sequence ID" value="AEV27914.1"/>
    <property type="molecule type" value="Genomic_DNA"/>
</dbReference>
<dbReference type="InterPro" id="IPR041248">
    <property type="entry name" value="YDG"/>
</dbReference>
<dbReference type="eggNOG" id="COG3391">
    <property type="taxonomic scope" value="Bacteria"/>
</dbReference>
<gene>
    <name evidence="3" type="ordered locus">SpiGrapes_0050</name>
</gene>
<evidence type="ECO:0000313" key="4">
    <source>
        <dbReference type="Proteomes" id="UP000005632"/>
    </source>
</evidence>
<dbReference type="Gene3D" id="2.60.40.2700">
    <property type="match status" value="2"/>
</dbReference>
<dbReference type="Pfam" id="PF18657">
    <property type="entry name" value="YDG"/>
    <property type="match status" value="5"/>
</dbReference>
<sequence length="1382" mass="141710">MKKTNKKHILLVIVSILLCFVGCSDMMEKLGKISLHIELDNHEVSVASYTLTGTQGSVTLNPEVPESLNVDLSSLKPGTWSLTVKAFDSGSTQIGTGTQEVNLKEGQVLDTTLLVVFTQPDPEVTDFTLLSPSRFDTTDGKIKDTTAKMEYKLASSGDEAYVACTEGETILPPGTYLVRYAAARGFDASEPLAITIPEYEPIQLTIEDPTLTTTKVYDGTIDITGTVTAGALIGVKGTDAVSVSATASYDSTNAENGKTITVTYTLDGADKENYKKPVDKTVAGVIEKKQLTVADPTLTTTKVYDGTVGIAGTVTAGALIGINGTDAVTVSATASYDSTTAENEKTISVGYTLSGGDKDNYFKPVNKTVAGVIEKKLLTVSATATEKVYDGTINATGILSLEGVVGSDEVRATGTYAFADANVGTSKTVNVTGITLSGAKASNYSLSATTATATAAITKATYDMSKISFSGASPTYDGNPHSLSISGTLPSGVSVSYSGNAMTDAGTYTVIASFTGDSSNYEAIASKSATLAIGKATYDMSGISFNGASPTYDGNPQSLSISGSLPFGVSVSYSGNAKTDVGTYTVVASFSGDSANYTAIESKSATLAIGKATYDMSKISFSGASPTYDGNPHSLSISGILPPGVSVSYSGNARTDAGTYTVIASFTGDSSNYEAIASKSATLTISKATMTGTVSVSGTARYGEILTAQPSLSNAGTPTYQWKRSGNVISGATGLTYTLASADIGSAITVVATADGVNYTGSITSATTDTVTKAVLTATVGDFTRSYGEANPSLAVSVTGFVNSESPSTASGYVAPTASAAATASTGLGSYGITLAGGSADNYSFDTSDTGTLTIQQKTLSVTTMVSGKTYDGNTQGSGNFFIGGVVGSDEVGVTGTFTFEDANAGNIKTVNVTGITLTGAQKANYSLASTTATGRVSIYKKTLTVTAAADGKLYDGTINATGSLSLGGIVGSDEVSATGTFAFADVNAGSSKTVNVTGITLSGAKASNYSLSATTATTTAAITKATMTGTVSITGTAKYGETLTAVASLTNAGTPTYQWKRGGVAISGATGTTYILTASDTGYTITVTATAGGSNYQGSITSLATAVVEKNAGESISDSPLGYFPSLPATQTIINFTGFTENLAGIEACVSLNGSPYGSYADVEVDSRGRAMILVGSDVTTATKVQFRKKETNTTYAGPSKEISISEQALSIGDYYQGGVVAYLYTSGFGYVSGEVHGIIAAKNNQGSIRWYNGTNELVGVSNTSVGAGLANTNAIIAKQGAVSTSYAAGLARSYTGGGYADWFLPSLGELTLLYHNSALIGNLNLDGSNYWSSNESIQYGYEPAIYAAGRLFSTTVNPTYDNIYAFWKTDILLVRPIRYF</sequence>
<organism evidence="3 4">
    <name type="scientific">Sphaerochaeta pleomorpha (strain ATCC BAA-1885 / DSM 22778 / Grapes)</name>
    <dbReference type="NCBI Taxonomy" id="158190"/>
    <lineage>
        <taxon>Bacteria</taxon>
        <taxon>Pseudomonadati</taxon>
        <taxon>Spirochaetota</taxon>
        <taxon>Spirochaetia</taxon>
        <taxon>Spirochaetales</taxon>
        <taxon>Sphaerochaetaceae</taxon>
        <taxon>Sphaerochaeta</taxon>
    </lineage>
</organism>
<dbReference type="OrthoDB" id="371260at2"/>
<keyword evidence="4" id="KW-1185">Reference proteome</keyword>
<name>G8QT09_SPHPG</name>
<feature type="domain" description="YDG" evidence="1">
    <location>
        <begin position="201"/>
        <end position="275"/>
    </location>
</feature>
<evidence type="ECO:0000313" key="3">
    <source>
        <dbReference type="EMBL" id="AEV27914.1"/>
    </source>
</evidence>
<dbReference type="eggNOG" id="COG3210">
    <property type="taxonomic scope" value="Bacteria"/>
</dbReference>